<dbReference type="InterPro" id="IPR027443">
    <property type="entry name" value="IPNS-like_sf"/>
</dbReference>
<evidence type="ECO:0000313" key="2">
    <source>
        <dbReference type="EMBL" id="MFC4263417.1"/>
    </source>
</evidence>
<evidence type="ECO:0000259" key="1">
    <source>
        <dbReference type="Pfam" id="PF05118"/>
    </source>
</evidence>
<comment type="caution">
    <text evidence="2">The sequence shown here is derived from an EMBL/GenBank/DDBJ whole genome shotgun (WGS) entry which is preliminary data.</text>
</comment>
<name>A0ABV8QUQ3_9BACT</name>
<evidence type="ECO:0000313" key="3">
    <source>
        <dbReference type="Proteomes" id="UP001595907"/>
    </source>
</evidence>
<protein>
    <submittedName>
        <fullName evidence="2">Aspartyl/asparaginyl beta-hydroxylase domain-containing protein</fullName>
    </submittedName>
</protein>
<proteinExistence type="predicted"/>
<dbReference type="EMBL" id="JBHSCZ010000002">
    <property type="protein sequence ID" value="MFC4263417.1"/>
    <property type="molecule type" value="Genomic_DNA"/>
</dbReference>
<organism evidence="2 3">
    <name type="scientific">Ferruginibacter yonginensis</name>
    <dbReference type="NCBI Taxonomy" id="1310416"/>
    <lineage>
        <taxon>Bacteria</taxon>
        <taxon>Pseudomonadati</taxon>
        <taxon>Bacteroidota</taxon>
        <taxon>Chitinophagia</taxon>
        <taxon>Chitinophagales</taxon>
        <taxon>Chitinophagaceae</taxon>
        <taxon>Ferruginibacter</taxon>
    </lineage>
</organism>
<dbReference type="Proteomes" id="UP001595907">
    <property type="component" value="Unassembled WGS sequence"/>
</dbReference>
<dbReference type="RefSeq" id="WP_379709940.1">
    <property type="nucleotide sequence ID" value="NZ_JBHSCZ010000002.1"/>
</dbReference>
<sequence length="241" mass="27530">MIKYCQINKFFDVTPVLHELQQFDDAFWKLHFQVKHYSGNWSALPLRSIGGDVNNTFIAPNEAPVYADTIFLQQCPSIQKVLSFFECELLAVRLLKLAAGTIIHEHKDADLCVEDGLVRFHIPIQTNNKVSFNLDGTLLKLDVGSCWYMNFTLPHALKNEGNDDRIHLVIDAFANEWVQQLFTTPQYLQIKESATPEKFDVAAQLEIIKNLRLQQTPIGHQLADDMEKALQQKLNIGPHSK</sequence>
<accession>A0ABV8QUQ3</accession>
<gene>
    <name evidence="2" type="ORF">ACFOWM_11035</name>
</gene>
<feature type="domain" description="Aspartyl/asparaginy/proline hydroxylase" evidence="1">
    <location>
        <begin position="39"/>
        <end position="172"/>
    </location>
</feature>
<dbReference type="SUPFAM" id="SSF51197">
    <property type="entry name" value="Clavaminate synthase-like"/>
    <property type="match status" value="1"/>
</dbReference>
<dbReference type="Pfam" id="PF05118">
    <property type="entry name" value="Asp_Arg_Hydrox"/>
    <property type="match status" value="1"/>
</dbReference>
<dbReference type="InterPro" id="IPR007803">
    <property type="entry name" value="Asp/Arg/Pro-Hydrxlase"/>
</dbReference>
<reference evidence="3" key="1">
    <citation type="journal article" date="2019" name="Int. J. Syst. Evol. Microbiol.">
        <title>The Global Catalogue of Microorganisms (GCM) 10K type strain sequencing project: providing services to taxonomists for standard genome sequencing and annotation.</title>
        <authorList>
            <consortium name="The Broad Institute Genomics Platform"/>
            <consortium name="The Broad Institute Genome Sequencing Center for Infectious Disease"/>
            <person name="Wu L."/>
            <person name="Ma J."/>
        </authorList>
    </citation>
    <scope>NUCLEOTIDE SEQUENCE [LARGE SCALE GENOMIC DNA]</scope>
    <source>
        <strain evidence="3">CECT 8289</strain>
    </source>
</reference>
<keyword evidence="3" id="KW-1185">Reference proteome</keyword>
<dbReference type="Gene3D" id="2.60.120.330">
    <property type="entry name" value="B-lactam Antibiotic, Isopenicillin N Synthase, Chain"/>
    <property type="match status" value="1"/>
</dbReference>